<dbReference type="SUPFAM" id="SSF57184">
    <property type="entry name" value="Growth factor receptor domain"/>
    <property type="match status" value="1"/>
</dbReference>
<dbReference type="FunFam" id="2.10.25.10:FF:000653">
    <property type="entry name" value="Putative Fibrillin-1"/>
    <property type="match status" value="1"/>
</dbReference>
<evidence type="ECO:0000256" key="5">
    <source>
        <dbReference type="PROSITE-ProRule" id="PRU00076"/>
    </source>
</evidence>
<accession>A0A6S7JTZ5</accession>
<protein>
    <submittedName>
        <fullName evidence="6">Fibrillin-1-like, partial</fullName>
    </submittedName>
</protein>
<evidence type="ECO:0000256" key="2">
    <source>
        <dbReference type="ARBA" id="ARBA00022729"/>
    </source>
</evidence>
<dbReference type="PROSITE" id="PS01186">
    <property type="entry name" value="EGF_2"/>
    <property type="match status" value="3"/>
</dbReference>
<keyword evidence="3" id="KW-0677">Repeat</keyword>
<dbReference type="SMART" id="SM00179">
    <property type="entry name" value="EGF_CA"/>
    <property type="match status" value="2"/>
</dbReference>
<proteinExistence type="predicted"/>
<keyword evidence="1 5" id="KW-0245">EGF-like domain</keyword>
<dbReference type="SUPFAM" id="SSF57196">
    <property type="entry name" value="EGF/Laminin"/>
    <property type="match status" value="1"/>
</dbReference>
<dbReference type="InterPro" id="IPR009030">
    <property type="entry name" value="Growth_fac_rcpt_cys_sf"/>
</dbReference>
<evidence type="ECO:0000256" key="1">
    <source>
        <dbReference type="ARBA" id="ARBA00022536"/>
    </source>
</evidence>
<dbReference type="PROSITE" id="PS00010">
    <property type="entry name" value="ASX_HYDROXYL"/>
    <property type="match status" value="2"/>
</dbReference>
<dbReference type="InterPro" id="IPR049883">
    <property type="entry name" value="NOTCH1_EGF-like"/>
</dbReference>
<comment type="caution">
    <text evidence="6">The sequence shown here is derived from an EMBL/GenBank/DDBJ whole genome shotgun (WGS) entry which is preliminary data.</text>
</comment>
<evidence type="ECO:0000256" key="4">
    <source>
        <dbReference type="ARBA" id="ARBA00023157"/>
    </source>
</evidence>
<dbReference type="PROSITE" id="PS01187">
    <property type="entry name" value="EGF_CA"/>
    <property type="match status" value="1"/>
</dbReference>
<dbReference type="OrthoDB" id="19903at2759"/>
<dbReference type="PANTHER" id="PTHR24034:SF204">
    <property type="entry name" value="ADHESION G PROTEIN-COUPLED RECEPTOR E1"/>
    <property type="match status" value="1"/>
</dbReference>
<dbReference type="SMART" id="SM00181">
    <property type="entry name" value="EGF"/>
    <property type="match status" value="3"/>
</dbReference>
<dbReference type="InterPro" id="IPR024731">
    <property type="entry name" value="NELL2-like_EGF"/>
</dbReference>
<evidence type="ECO:0000256" key="3">
    <source>
        <dbReference type="ARBA" id="ARBA00022737"/>
    </source>
</evidence>
<evidence type="ECO:0000313" key="7">
    <source>
        <dbReference type="Proteomes" id="UP001152795"/>
    </source>
</evidence>
<dbReference type="PROSITE" id="PS50026">
    <property type="entry name" value="EGF_3"/>
    <property type="match status" value="2"/>
</dbReference>
<organism evidence="6 7">
    <name type="scientific">Paramuricea clavata</name>
    <name type="common">Red gorgonian</name>
    <name type="synonym">Violescent sea-whip</name>
    <dbReference type="NCBI Taxonomy" id="317549"/>
    <lineage>
        <taxon>Eukaryota</taxon>
        <taxon>Metazoa</taxon>
        <taxon>Cnidaria</taxon>
        <taxon>Anthozoa</taxon>
        <taxon>Octocorallia</taxon>
        <taxon>Malacalcyonacea</taxon>
        <taxon>Plexauridae</taxon>
        <taxon>Paramuricea</taxon>
    </lineage>
</organism>
<dbReference type="Pfam" id="PF12947">
    <property type="entry name" value="EGF_3"/>
    <property type="match status" value="1"/>
</dbReference>
<gene>
    <name evidence="6" type="ORF">PACLA_8A060146</name>
</gene>
<keyword evidence="2" id="KW-0732">Signal</keyword>
<dbReference type="InterPro" id="IPR050751">
    <property type="entry name" value="ECM_structural_protein"/>
</dbReference>
<dbReference type="Proteomes" id="UP001152795">
    <property type="component" value="Unassembled WGS sequence"/>
</dbReference>
<dbReference type="CDD" id="cd00054">
    <property type="entry name" value="EGF_CA"/>
    <property type="match status" value="2"/>
</dbReference>
<reference evidence="6" key="1">
    <citation type="submission" date="2020-04" db="EMBL/GenBank/DDBJ databases">
        <authorList>
            <person name="Alioto T."/>
            <person name="Alioto T."/>
            <person name="Gomez Garrido J."/>
        </authorList>
    </citation>
    <scope>NUCLEOTIDE SEQUENCE</scope>
    <source>
        <strain evidence="6">A484AB</strain>
    </source>
</reference>
<dbReference type="FunFam" id="2.10.25.10:FF:000038">
    <property type="entry name" value="Fibrillin 2"/>
    <property type="match status" value="1"/>
</dbReference>
<dbReference type="InterPro" id="IPR001881">
    <property type="entry name" value="EGF-like_Ca-bd_dom"/>
</dbReference>
<dbReference type="InterPro" id="IPR000742">
    <property type="entry name" value="EGF"/>
</dbReference>
<comment type="caution">
    <text evidence="5">Lacks conserved residue(s) required for the propagation of feature annotation.</text>
</comment>
<dbReference type="EMBL" id="CACRXK020021807">
    <property type="protein sequence ID" value="CAB4036225.1"/>
    <property type="molecule type" value="Genomic_DNA"/>
</dbReference>
<dbReference type="Pfam" id="PF07645">
    <property type="entry name" value="EGF_CA"/>
    <property type="match status" value="1"/>
</dbReference>
<dbReference type="InterPro" id="IPR000152">
    <property type="entry name" value="EGF-type_Asp/Asn_hydroxyl_site"/>
</dbReference>
<evidence type="ECO:0000313" key="6">
    <source>
        <dbReference type="EMBL" id="CAB4036225.1"/>
    </source>
</evidence>
<dbReference type="PANTHER" id="PTHR24034">
    <property type="entry name" value="EGF-LIKE DOMAIN-CONTAINING PROTEIN"/>
    <property type="match status" value="1"/>
</dbReference>
<dbReference type="GO" id="GO:0005509">
    <property type="term" value="F:calcium ion binding"/>
    <property type="evidence" value="ECO:0007669"/>
    <property type="project" value="InterPro"/>
</dbReference>
<dbReference type="InterPro" id="IPR018097">
    <property type="entry name" value="EGF_Ca-bd_CS"/>
</dbReference>
<keyword evidence="4" id="KW-1015">Disulfide bond</keyword>
<keyword evidence="7" id="KW-1185">Reference proteome</keyword>
<sequence length="159" mass="17116">MNIPGSFTCTCNIGYSGNGVSCQDIDECVSSKDVCHNSRANCLNTPGSFTCSCTTGYSGDGVTCNDINECEVGTDNCGIEASCVNTIGSFNCICSFGYTGDGMKCTEDDCRTHGCEEFYVCRILDNQYACVCQSNYTRTNCSDEIAGRYLHISQIIVQC</sequence>
<dbReference type="AlphaFoldDB" id="A0A6S7JTZ5"/>
<dbReference type="Gene3D" id="2.10.25.10">
    <property type="entry name" value="Laminin"/>
    <property type="match status" value="3"/>
</dbReference>
<name>A0A6S7JTZ5_PARCT</name>